<dbReference type="EMBL" id="LAZR01044776">
    <property type="protein sequence ID" value="KKL03827.1"/>
    <property type="molecule type" value="Genomic_DNA"/>
</dbReference>
<dbReference type="Gene3D" id="3.40.50.300">
    <property type="entry name" value="P-loop containing nucleotide triphosphate hydrolases"/>
    <property type="match status" value="1"/>
</dbReference>
<comment type="caution">
    <text evidence="2">The sequence shown here is derived from an EMBL/GenBank/DDBJ whole genome shotgun (WGS) entry which is preliminary data.</text>
</comment>
<reference evidence="2" key="1">
    <citation type="journal article" date="2015" name="Nature">
        <title>Complex archaea that bridge the gap between prokaryotes and eukaryotes.</title>
        <authorList>
            <person name="Spang A."/>
            <person name="Saw J.H."/>
            <person name="Jorgensen S.L."/>
            <person name="Zaremba-Niedzwiedzka K."/>
            <person name="Martijn J."/>
            <person name="Lind A.E."/>
            <person name="van Eijk R."/>
            <person name="Schleper C."/>
            <person name="Guy L."/>
            <person name="Ettema T.J."/>
        </authorList>
    </citation>
    <scope>NUCLEOTIDE SEQUENCE</scope>
</reference>
<dbReference type="InterPro" id="IPR038727">
    <property type="entry name" value="NadR/Ttd14_AAA_dom"/>
</dbReference>
<name>A0A0F9AQD3_9ZZZZ</name>
<accession>A0A0F9AQD3</accession>
<protein>
    <recommendedName>
        <fullName evidence="1">NadR/Ttd14 AAA domain-containing protein</fullName>
    </recommendedName>
</protein>
<feature type="domain" description="NadR/Ttd14 AAA" evidence="1">
    <location>
        <begin position="22"/>
        <end position="169"/>
    </location>
</feature>
<organism evidence="2">
    <name type="scientific">marine sediment metagenome</name>
    <dbReference type="NCBI Taxonomy" id="412755"/>
    <lineage>
        <taxon>unclassified sequences</taxon>
        <taxon>metagenomes</taxon>
        <taxon>ecological metagenomes</taxon>
    </lineage>
</organism>
<dbReference type="InterPro" id="IPR027417">
    <property type="entry name" value="P-loop_NTPase"/>
</dbReference>
<evidence type="ECO:0000259" key="1">
    <source>
        <dbReference type="Pfam" id="PF13521"/>
    </source>
</evidence>
<gene>
    <name evidence="2" type="ORF">LCGC14_2622230</name>
</gene>
<dbReference type="Pfam" id="PF13521">
    <property type="entry name" value="AAA_28"/>
    <property type="match status" value="1"/>
</dbReference>
<sequence length="195" mass="22232">MTTTDMSEEEHYSTLMVNLFAGAGAGKSTTAAGVFTILKLHDINCELITEYAKQLAWQGTLHTKRHDGYIFGKQAQRQHVPLGETEVMITDSPLPLSIVYDEINNKAFHAYVISEFNKYNNVSYFIKRRKVYLRKGRHESENMAKEIDEKTLQVLADYSIPFTPIEGTYDAPNIIAEDILKVLNVKPLYNIARRD</sequence>
<evidence type="ECO:0000313" key="2">
    <source>
        <dbReference type="EMBL" id="KKL03827.1"/>
    </source>
</evidence>
<dbReference type="AlphaFoldDB" id="A0A0F9AQD3"/>
<proteinExistence type="predicted"/>